<dbReference type="GO" id="GO:0032977">
    <property type="term" value="F:membrane insertase activity"/>
    <property type="evidence" value="ECO:0007669"/>
    <property type="project" value="InterPro"/>
</dbReference>
<reference evidence="16 17" key="1">
    <citation type="submission" date="2016-05" db="EMBL/GenBank/DDBJ databases">
        <title>Genomic and physiological characterization of Planctopirus sp. isolated from fresh water lake.</title>
        <authorList>
            <person name="Subhash Y."/>
            <person name="Ramana C."/>
        </authorList>
    </citation>
    <scope>NUCLEOTIDE SEQUENCE [LARGE SCALE GENOMIC DNA]</scope>
    <source>
        <strain evidence="16 17">JC280</strain>
    </source>
</reference>
<dbReference type="Pfam" id="PF02096">
    <property type="entry name" value="60KD_IMP"/>
    <property type="match status" value="1"/>
</dbReference>
<keyword evidence="10 13" id="KW-0143">Chaperone</keyword>
<evidence type="ECO:0000256" key="7">
    <source>
        <dbReference type="ARBA" id="ARBA00022927"/>
    </source>
</evidence>
<keyword evidence="6 13" id="KW-0812">Transmembrane</keyword>
<dbReference type="Gene3D" id="2.70.98.90">
    <property type="match status" value="1"/>
</dbReference>
<feature type="region of interest" description="Disordered" evidence="14">
    <location>
        <begin position="671"/>
        <end position="699"/>
    </location>
</feature>
<keyword evidence="8 13" id="KW-1133">Transmembrane helix</keyword>
<dbReference type="GO" id="GO:0015031">
    <property type="term" value="P:protein transport"/>
    <property type="evidence" value="ECO:0007669"/>
    <property type="project" value="UniProtKB-KW"/>
</dbReference>
<evidence type="ECO:0000256" key="14">
    <source>
        <dbReference type="SAM" id="MobiDB-lite"/>
    </source>
</evidence>
<dbReference type="InterPro" id="IPR001708">
    <property type="entry name" value="YidC/ALB3/OXA1/COX18"/>
</dbReference>
<keyword evidence="7 13" id="KW-0653">Protein transport</keyword>
<evidence type="ECO:0000256" key="11">
    <source>
        <dbReference type="ARBA" id="ARBA00033245"/>
    </source>
</evidence>
<dbReference type="GO" id="GO:0005886">
    <property type="term" value="C:plasma membrane"/>
    <property type="evidence" value="ECO:0007669"/>
    <property type="project" value="UniProtKB-SubCell"/>
</dbReference>
<dbReference type="AlphaFoldDB" id="A0A1C3EH65"/>
<name>A0A1C3EH65_9PLAN</name>
<dbReference type="CDD" id="cd20070">
    <property type="entry name" value="5TM_YidC_Alb3"/>
    <property type="match status" value="1"/>
</dbReference>
<dbReference type="EMBL" id="LYDR01000063">
    <property type="protein sequence ID" value="ODA32586.1"/>
    <property type="molecule type" value="Genomic_DNA"/>
</dbReference>
<organism evidence="16 17">
    <name type="scientific">Planctopirus hydrillae</name>
    <dbReference type="NCBI Taxonomy" id="1841610"/>
    <lineage>
        <taxon>Bacteria</taxon>
        <taxon>Pseudomonadati</taxon>
        <taxon>Planctomycetota</taxon>
        <taxon>Planctomycetia</taxon>
        <taxon>Planctomycetales</taxon>
        <taxon>Planctomycetaceae</taxon>
        <taxon>Planctopirus</taxon>
    </lineage>
</organism>
<feature type="transmembrane region" description="Helical" evidence="13">
    <location>
        <begin position="602"/>
        <end position="625"/>
    </location>
</feature>
<comment type="function">
    <text evidence="13">Required for the insertion and/or proper folding and/or complex formation of integral membrane proteins into the membrane. Involved in integration of membrane proteins that insert both dependently and independently of the Sec translocase complex, as well as at least some lipoproteins. Aids folding of multispanning membrane proteins.</text>
</comment>
<dbReference type="PANTHER" id="PTHR12428">
    <property type="entry name" value="OXA1"/>
    <property type="match status" value="1"/>
</dbReference>
<dbReference type="InterPro" id="IPR028055">
    <property type="entry name" value="YidC/Oxa/ALB_C"/>
</dbReference>
<evidence type="ECO:0000313" key="16">
    <source>
        <dbReference type="EMBL" id="ODA32586.1"/>
    </source>
</evidence>
<feature type="transmembrane region" description="Helical" evidence="13">
    <location>
        <begin position="442"/>
        <end position="463"/>
    </location>
</feature>
<dbReference type="STRING" id="1841610.A6X21_19670"/>
<keyword evidence="4 13" id="KW-0813">Transport</keyword>
<evidence type="ECO:0000256" key="12">
    <source>
        <dbReference type="ARBA" id="ARBA00033342"/>
    </source>
</evidence>
<proteinExistence type="inferred from homology"/>
<evidence type="ECO:0000256" key="13">
    <source>
        <dbReference type="HAMAP-Rule" id="MF_01810"/>
    </source>
</evidence>
<evidence type="ECO:0000256" key="6">
    <source>
        <dbReference type="ARBA" id="ARBA00022692"/>
    </source>
</evidence>
<dbReference type="HAMAP" id="MF_01810">
    <property type="entry name" value="YidC_type1"/>
    <property type="match status" value="1"/>
</dbReference>
<dbReference type="RefSeq" id="WP_068847102.1">
    <property type="nucleotide sequence ID" value="NZ_LYDR01000063.1"/>
</dbReference>
<evidence type="ECO:0000313" key="17">
    <source>
        <dbReference type="Proteomes" id="UP000094828"/>
    </source>
</evidence>
<dbReference type="CDD" id="cd19961">
    <property type="entry name" value="EcYidC-like_peri"/>
    <property type="match status" value="1"/>
</dbReference>
<dbReference type="OrthoDB" id="9780552at2"/>
<dbReference type="GO" id="GO:0051205">
    <property type="term" value="P:protein insertion into membrane"/>
    <property type="evidence" value="ECO:0007669"/>
    <property type="project" value="TreeGrafter"/>
</dbReference>
<feature type="transmembrane region" description="Helical" evidence="13">
    <location>
        <begin position="6"/>
        <end position="29"/>
    </location>
</feature>
<evidence type="ECO:0000256" key="4">
    <source>
        <dbReference type="ARBA" id="ARBA00022448"/>
    </source>
</evidence>
<feature type="domain" description="Membrane insertase YidC/Oxa/ALB C-terminal" evidence="15">
    <location>
        <begin position="444"/>
        <end position="639"/>
    </location>
</feature>
<protein>
    <recommendedName>
        <fullName evidence="3 13">Membrane protein insertase YidC</fullName>
    </recommendedName>
    <alternativeName>
        <fullName evidence="12 13">Foldase YidC</fullName>
    </alternativeName>
    <alternativeName>
        <fullName evidence="11 13">Membrane integrase YidC</fullName>
    </alternativeName>
    <alternativeName>
        <fullName evidence="13">Membrane protein YidC</fullName>
    </alternativeName>
</protein>
<evidence type="ECO:0000256" key="8">
    <source>
        <dbReference type="ARBA" id="ARBA00022989"/>
    </source>
</evidence>
<comment type="similarity">
    <text evidence="2 13">Belongs to the OXA1/ALB3/YidC family. Type 1 subfamily.</text>
</comment>
<feature type="compositionally biased region" description="Low complexity" evidence="14">
    <location>
        <begin position="687"/>
        <end position="699"/>
    </location>
</feature>
<dbReference type="InterPro" id="IPR047196">
    <property type="entry name" value="YidC_ALB_C"/>
</dbReference>
<comment type="subunit">
    <text evidence="13">Interacts with the Sec translocase complex via SecD. Specifically interacts with transmembrane segments of nascent integral membrane proteins during membrane integration.</text>
</comment>
<evidence type="ECO:0000259" key="15">
    <source>
        <dbReference type="Pfam" id="PF02096"/>
    </source>
</evidence>
<feature type="transmembrane region" description="Helical" evidence="13">
    <location>
        <begin position="562"/>
        <end position="581"/>
    </location>
</feature>
<dbReference type="InterPro" id="IPR019998">
    <property type="entry name" value="Membr_insert_YidC"/>
</dbReference>
<dbReference type="InterPro" id="IPR038221">
    <property type="entry name" value="YidC_periplasmic_sf"/>
</dbReference>
<evidence type="ECO:0000256" key="1">
    <source>
        <dbReference type="ARBA" id="ARBA00004429"/>
    </source>
</evidence>
<accession>A0A1C3EH65</accession>
<evidence type="ECO:0000256" key="9">
    <source>
        <dbReference type="ARBA" id="ARBA00023136"/>
    </source>
</evidence>
<keyword evidence="9 13" id="KW-0472">Membrane</keyword>
<sequence length="699" mass="77690">MEQRRFLTFIALSALVIFGWSGFVMPMLFPPPPKAEKLAEKAPDDQAADIAKPAELQPADALLPANAIAKAGADANQPPALAPEKVVEPPKLQSFPNRQILLGSTDPDEPFFLAVKLNSRGGSIETIELNDPRYRSLDDSNQPVKVVGDDPLLKLKTTDVTIEAIDRQLAALGLSLAKIDWEVVPGSESPEGVTFRFTSPDGSIQLEKAYRLPKVPGLAGKEPTKTERDNLGQGYLLDYSLTIRNLTENPREVKYTMQGPVGVPLENPENVTKYRDVRVGFILPDGESVESSHQSATEVLNAESSGKPSVWTRPIEYVGVDATYFASLVHPVENQIKDRTIESVQSQVTYPAQEKHFSDVSVELTSVPIQLAPQGAGPKAEVTHHFQLFAGPKRAHLMAAVGAADVTEYHIGWNPFFFLEPLVRLLVIPMLALLNGLHALGINYGIAIILLTIIVRTCLMPLTRKQAQSAQRMKEMQPKLKELQKKFAGDADGLRRAQLELYSKHGFNPLAGCWPVLLQMPIFFALYRALSVSVDLRRASFLWIDNLAAPDALFELPFRVPFLGWTEFNLLPILTIILFVAQQKILMPPPADEEQAMQYRMMNIMMVMMGVMFYRVPAGLCIYFITSSLWGMAERWFFDRMNEWYPAKPVEVKEKKPSAVAKFWQQALEAADRQAEQARQMPSAGTNSSSKNSQNGKGR</sequence>
<dbReference type="InterPro" id="IPR028053">
    <property type="entry name" value="Membr_insert_YidC_N"/>
</dbReference>
<evidence type="ECO:0000256" key="10">
    <source>
        <dbReference type="ARBA" id="ARBA00023186"/>
    </source>
</evidence>
<evidence type="ECO:0000256" key="3">
    <source>
        <dbReference type="ARBA" id="ARBA00015325"/>
    </source>
</evidence>
<evidence type="ECO:0000256" key="5">
    <source>
        <dbReference type="ARBA" id="ARBA00022475"/>
    </source>
</evidence>
<comment type="subcellular location">
    <subcellularLocation>
        <location evidence="1">Cell inner membrane</location>
        <topology evidence="1">Multi-pass membrane protein</topology>
    </subcellularLocation>
    <subcellularLocation>
        <location evidence="13">Cell membrane</location>
        <topology evidence="13">Multi-pass membrane protein</topology>
    </subcellularLocation>
</comment>
<gene>
    <name evidence="13" type="primary">yidC</name>
    <name evidence="16" type="ORF">A6X21_19670</name>
</gene>
<comment type="caution">
    <text evidence="16">The sequence shown here is derived from an EMBL/GenBank/DDBJ whole genome shotgun (WGS) entry which is preliminary data.</text>
</comment>
<feature type="transmembrane region" description="Helical" evidence="13">
    <location>
        <begin position="506"/>
        <end position="527"/>
    </location>
</feature>
<keyword evidence="17" id="KW-1185">Reference proteome</keyword>
<keyword evidence="5 13" id="KW-1003">Cell membrane</keyword>
<dbReference type="PANTHER" id="PTHR12428:SF65">
    <property type="entry name" value="CYTOCHROME C OXIDASE ASSEMBLY PROTEIN COX18, MITOCHONDRIAL"/>
    <property type="match status" value="1"/>
</dbReference>
<dbReference type="NCBIfam" id="TIGR03592">
    <property type="entry name" value="yidC_oxa1_cterm"/>
    <property type="match status" value="1"/>
</dbReference>
<dbReference type="Proteomes" id="UP000094828">
    <property type="component" value="Unassembled WGS sequence"/>
</dbReference>
<evidence type="ECO:0000256" key="2">
    <source>
        <dbReference type="ARBA" id="ARBA00010527"/>
    </source>
</evidence>